<protein>
    <submittedName>
        <fullName evidence="3">Uncharacterized protein</fullName>
    </submittedName>
</protein>
<dbReference type="OrthoDB" id="98874at2"/>
<proteinExistence type="predicted"/>
<gene>
    <name evidence="3" type="ORF">SAMN05428642_1011305</name>
</gene>
<accession>A0A1K2IEY4</accession>
<dbReference type="Pfam" id="PF12969">
    <property type="entry name" value="DUF3857"/>
    <property type="match status" value="1"/>
</dbReference>
<dbReference type="Pfam" id="PF01841">
    <property type="entry name" value="Transglut_core"/>
    <property type="match status" value="1"/>
</dbReference>
<dbReference type="EMBL" id="FPKV01000001">
    <property type="protein sequence ID" value="SFZ90977.1"/>
    <property type="molecule type" value="Genomic_DNA"/>
</dbReference>
<dbReference type="Gene3D" id="2.60.40.3140">
    <property type="match status" value="1"/>
</dbReference>
<evidence type="ECO:0000259" key="2">
    <source>
        <dbReference type="Pfam" id="PF12969"/>
    </source>
</evidence>
<reference evidence="3 4" key="1">
    <citation type="submission" date="2016-10" db="EMBL/GenBank/DDBJ databases">
        <authorList>
            <person name="de Groot N.N."/>
        </authorList>
    </citation>
    <scope>NUCLEOTIDE SEQUENCE [LARGE SCALE GENOMIC DNA]</scope>
    <source>
        <strain evidence="3 4">DSM 18180</strain>
    </source>
</reference>
<keyword evidence="4" id="KW-1185">Reference proteome</keyword>
<dbReference type="Proteomes" id="UP000182544">
    <property type="component" value="Unassembled WGS sequence"/>
</dbReference>
<dbReference type="STRING" id="369401.SAMN05428642_1011305"/>
<dbReference type="AlphaFoldDB" id="A0A1K2IEY4"/>
<feature type="domain" description="Transglutaminase-like" evidence="1">
    <location>
        <begin position="318"/>
        <end position="393"/>
    </location>
</feature>
<dbReference type="RefSeq" id="WP_072400890.1">
    <property type="nucleotide sequence ID" value="NZ_FPKV01000001.1"/>
</dbReference>
<evidence type="ECO:0000313" key="4">
    <source>
        <dbReference type="Proteomes" id="UP000182544"/>
    </source>
</evidence>
<organism evidence="3 4">
    <name type="scientific">Flaviramulus basaltis</name>
    <dbReference type="NCBI Taxonomy" id="369401"/>
    <lineage>
        <taxon>Bacteria</taxon>
        <taxon>Pseudomonadati</taxon>
        <taxon>Bacteroidota</taxon>
        <taxon>Flavobacteriia</taxon>
        <taxon>Flavobacteriales</taxon>
        <taxon>Flavobacteriaceae</taxon>
        <taxon>Flaviramulus</taxon>
    </lineage>
</organism>
<evidence type="ECO:0000259" key="1">
    <source>
        <dbReference type="Pfam" id="PF01841"/>
    </source>
</evidence>
<name>A0A1K2IEY4_9FLAO</name>
<sequence>MRFSIFLLVFSIGVTGFSQDYDFGKISEEELQEKFNPLDSSASATYLYKYRRTYYNYVQNQGFQLITDVHERIKIYNKEGFDYATKSIMLYRDNSIREKVNSLKAYTYNLIDNKIEDVKLKKDGIFDTEKSSFYDETKFTMPNVKEGSVIEYQYKMVSPFYTNVEEFQFQHDIPIKKLTAKFEVPEYFNFKVNTKGFLQVTPKTIPKRDKIIFNDKERVYDGRTVSTKFSSSNLEFTKDITTYDLENIPSLKDEPYVNNIDNYRSSVKYEISYVKFPNSPIDYYSTTWEDVVKSIYKSPNFGEELNKTGYFENDIDALVNGVSDPVKKIFLIFNFVKSKVKWNEYYGKFAEDGVRKAYKDQVGNVAEINLMLTSMLRYAGLNANPVLISTRNNGIPLFPTREGYNYVISCVEMPEGTILLDATSKYGSPNILPYRALNWDGRIITKDGNSTLINLYPKTNSKNTVTLMVKLDEEGTVEGNYRIIKTNHNALSYRGQYNDTDEDAFLEKLENKYGGLEISEFMVTNAKDLSKPVAETYKFVKESQADIIGDKIYFSPLFFMATKENPFKLEKREFPVDFGYPSESVYRVIINLPEGYAVESLPETTAMALPDNLGTFKYEISQKGSIINLYISTEINQSVISPIYYDALKEYFKLLIEKENEQIVLTKS</sequence>
<dbReference type="Gene3D" id="3.10.620.30">
    <property type="match status" value="1"/>
</dbReference>
<dbReference type="Gene3D" id="2.60.120.1130">
    <property type="match status" value="1"/>
</dbReference>
<evidence type="ECO:0000313" key="3">
    <source>
        <dbReference type="EMBL" id="SFZ90977.1"/>
    </source>
</evidence>
<dbReference type="InterPro" id="IPR024618">
    <property type="entry name" value="DUF3857"/>
</dbReference>
<feature type="domain" description="DUF3857" evidence="2">
    <location>
        <begin position="68"/>
        <end position="197"/>
    </location>
</feature>
<dbReference type="InterPro" id="IPR002931">
    <property type="entry name" value="Transglutaminase-like"/>
</dbReference>